<comment type="caution">
    <text evidence="1">The sequence shown here is derived from an EMBL/GenBank/DDBJ whole genome shotgun (WGS) entry which is preliminary data.</text>
</comment>
<accession>A0A9N9BXJ4</accession>
<gene>
    <name evidence="1" type="ORF">FMOSSE_LOCUS7873</name>
</gene>
<organism evidence="1 2">
    <name type="scientific">Funneliformis mosseae</name>
    <name type="common">Endomycorrhizal fungus</name>
    <name type="synonym">Glomus mosseae</name>
    <dbReference type="NCBI Taxonomy" id="27381"/>
    <lineage>
        <taxon>Eukaryota</taxon>
        <taxon>Fungi</taxon>
        <taxon>Fungi incertae sedis</taxon>
        <taxon>Mucoromycota</taxon>
        <taxon>Glomeromycotina</taxon>
        <taxon>Glomeromycetes</taxon>
        <taxon>Glomerales</taxon>
        <taxon>Glomeraceae</taxon>
        <taxon>Funneliformis</taxon>
    </lineage>
</organism>
<dbReference type="EMBL" id="CAJVPP010001931">
    <property type="protein sequence ID" value="CAG8579414.1"/>
    <property type="molecule type" value="Genomic_DNA"/>
</dbReference>
<reference evidence="1" key="1">
    <citation type="submission" date="2021-06" db="EMBL/GenBank/DDBJ databases">
        <authorList>
            <person name="Kallberg Y."/>
            <person name="Tangrot J."/>
            <person name="Rosling A."/>
        </authorList>
    </citation>
    <scope>NUCLEOTIDE SEQUENCE</scope>
    <source>
        <strain evidence="1">87-6 pot B 2015</strain>
    </source>
</reference>
<name>A0A9N9BXJ4_FUNMO</name>
<evidence type="ECO:0000313" key="2">
    <source>
        <dbReference type="Proteomes" id="UP000789375"/>
    </source>
</evidence>
<keyword evidence="2" id="KW-1185">Reference proteome</keyword>
<proteinExistence type="predicted"/>
<protein>
    <submittedName>
        <fullName evidence="1">13722_t:CDS:1</fullName>
    </submittedName>
</protein>
<dbReference type="AlphaFoldDB" id="A0A9N9BXJ4"/>
<dbReference type="Proteomes" id="UP000789375">
    <property type="component" value="Unassembled WGS sequence"/>
</dbReference>
<evidence type="ECO:0000313" key="1">
    <source>
        <dbReference type="EMBL" id="CAG8579414.1"/>
    </source>
</evidence>
<feature type="non-terminal residue" evidence="1">
    <location>
        <position position="1"/>
    </location>
</feature>
<sequence>ENNTISDEKDYKSIIPVISSKVLAIFNTIFNFVEQNDGQDNFDKDSLKLMKKVKK</sequence>